<dbReference type="NCBIfam" id="NF004612">
    <property type="entry name" value="PRK05943.1"/>
    <property type="match status" value="1"/>
</dbReference>
<evidence type="ECO:0000256" key="3">
    <source>
        <dbReference type="ARBA" id="ARBA00022980"/>
    </source>
</evidence>
<dbReference type="InterPro" id="IPR020056">
    <property type="entry name" value="Rbsml_bL25/Gln-tRNA_synth_N"/>
</dbReference>
<dbReference type="Gene3D" id="2.170.120.20">
    <property type="entry name" value="Ribosomal protein L25, beta domain"/>
    <property type="match status" value="1"/>
</dbReference>
<feature type="domain" description="Large ribosomal subunit protein bL25 L25" evidence="6">
    <location>
        <begin position="5"/>
        <end position="90"/>
    </location>
</feature>
<dbReference type="InterPro" id="IPR037121">
    <property type="entry name" value="Ribosomal_bL25_C"/>
</dbReference>
<keyword evidence="1 5" id="KW-0699">rRNA-binding</keyword>
<dbReference type="Proteomes" id="UP001266099">
    <property type="component" value="Unassembled WGS sequence"/>
</dbReference>
<dbReference type="Gene3D" id="2.40.240.10">
    <property type="entry name" value="Ribosomal Protein L25, Chain P"/>
    <property type="match status" value="1"/>
</dbReference>
<dbReference type="InterPro" id="IPR029751">
    <property type="entry name" value="Ribosomal_L25_dom"/>
</dbReference>
<keyword evidence="4 5" id="KW-0687">Ribonucleoprotein</keyword>
<keyword evidence="9" id="KW-1185">Reference proteome</keyword>
<evidence type="ECO:0000313" key="8">
    <source>
        <dbReference type="EMBL" id="MDR6939845.1"/>
    </source>
</evidence>
<evidence type="ECO:0000313" key="9">
    <source>
        <dbReference type="Proteomes" id="UP001266099"/>
    </source>
</evidence>
<dbReference type="Pfam" id="PF01386">
    <property type="entry name" value="Ribosomal_L25p"/>
    <property type="match status" value="1"/>
</dbReference>
<dbReference type="InterPro" id="IPR020930">
    <property type="entry name" value="Ribosomal_uL5_bac-type"/>
</dbReference>
<evidence type="ECO:0000256" key="2">
    <source>
        <dbReference type="ARBA" id="ARBA00022884"/>
    </source>
</evidence>
<comment type="function">
    <text evidence="5">This is one of the proteins that binds to the 5S RNA in the ribosome where it forms part of the central protuberance.</text>
</comment>
<evidence type="ECO:0000259" key="7">
    <source>
        <dbReference type="Pfam" id="PF14693"/>
    </source>
</evidence>
<dbReference type="NCBIfam" id="TIGR00731">
    <property type="entry name" value="bL25_bact_ctc"/>
    <property type="match status" value="1"/>
</dbReference>
<dbReference type="Pfam" id="PF14693">
    <property type="entry name" value="Ribosomal_TL5_C"/>
    <property type="match status" value="1"/>
</dbReference>
<comment type="subunit">
    <text evidence="5">Part of the 50S ribosomal subunit; part of the 5S rRNA/L5/L18/L25 subcomplex. Contacts the 5S rRNA. Binds to the 5S rRNA independently of L5 and L18.</text>
</comment>
<accession>A0ABU1T3N9</accession>
<dbReference type="InterPro" id="IPR011035">
    <property type="entry name" value="Ribosomal_bL25/Gln-tRNA_synth"/>
</dbReference>
<dbReference type="PANTHER" id="PTHR33284">
    <property type="entry name" value="RIBOSOMAL PROTEIN L25/GLN-TRNA SYNTHETASE, ANTI-CODON-BINDING DOMAIN-CONTAINING PROTEIN"/>
    <property type="match status" value="1"/>
</dbReference>
<keyword evidence="2 5" id="KW-0694">RNA-binding</keyword>
<comment type="similarity">
    <text evidence="5">Belongs to the bacterial ribosomal protein bL25 family. CTC subfamily.</text>
</comment>
<dbReference type="HAMAP" id="MF_01334">
    <property type="entry name" value="Ribosomal_bL25_CTC"/>
    <property type="match status" value="1"/>
</dbReference>
<gene>
    <name evidence="5" type="primary">rplY</name>
    <name evidence="5" type="synonym">ctc</name>
    <name evidence="8" type="ORF">J2S36_001388</name>
</gene>
<evidence type="ECO:0000259" key="6">
    <source>
        <dbReference type="Pfam" id="PF01386"/>
    </source>
</evidence>
<name>A0ABU1T3N9_9ACTO</name>
<dbReference type="PANTHER" id="PTHR33284:SF1">
    <property type="entry name" value="RIBOSOMAL PROTEIN L25_GLN-TRNA SYNTHETASE, ANTI-CODON-BINDING DOMAIN-CONTAINING PROTEIN"/>
    <property type="match status" value="1"/>
</dbReference>
<keyword evidence="3 5" id="KW-0689">Ribosomal protein</keyword>
<dbReference type="RefSeq" id="WP_309956850.1">
    <property type="nucleotide sequence ID" value="NZ_CP136414.1"/>
</dbReference>
<evidence type="ECO:0000256" key="5">
    <source>
        <dbReference type="HAMAP-Rule" id="MF_01334"/>
    </source>
</evidence>
<dbReference type="SUPFAM" id="SSF50715">
    <property type="entry name" value="Ribosomal protein L25-like"/>
    <property type="match status" value="1"/>
</dbReference>
<evidence type="ECO:0000256" key="4">
    <source>
        <dbReference type="ARBA" id="ARBA00023274"/>
    </source>
</evidence>
<dbReference type="NCBIfam" id="NF004131">
    <property type="entry name" value="PRK05618.2-1"/>
    <property type="match status" value="1"/>
</dbReference>
<protein>
    <recommendedName>
        <fullName evidence="5">Large ribosomal subunit protein bL25</fullName>
    </recommendedName>
    <alternativeName>
        <fullName evidence="5">General stress protein CTC</fullName>
    </alternativeName>
</protein>
<dbReference type="CDD" id="cd00495">
    <property type="entry name" value="Ribosomal_L25_TL5_CTC"/>
    <property type="match status" value="1"/>
</dbReference>
<proteinExistence type="inferred from homology"/>
<comment type="caution">
    <text evidence="8">The sequence shown here is derived from an EMBL/GenBank/DDBJ whole genome shotgun (WGS) entry which is preliminary data.</text>
</comment>
<dbReference type="EMBL" id="JAVDUJ010000001">
    <property type="protein sequence ID" value="MDR6939845.1"/>
    <property type="molecule type" value="Genomic_DNA"/>
</dbReference>
<dbReference type="InterPro" id="IPR001021">
    <property type="entry name" value="Ribosomal_bL25_long"/>
</dbReference>
<dbReference type="InterPro" id="IPR020057">
    <property type="entry name" value="Ribosomal_bL25_b-dom"/>
</dbReference>
<organism evidence="8 9">
    <name type="scientific">Arcanobacterium hippocoleae</name>
    <dbReference type="NCBI Taxonomy" id="149017"/>
    <lineage>
        <taxon>Bacteria</taxon>
        <taxon>Bacillati</taxon>
        <taxon>Actinomycetota</taxon>
        <taxon>Actinomycetes</taxon>
        <taxon>Actinomycetales</taxon>
        <taxon>Actinomycetaceae</taxon>
        <taxon>Arcanobacterium</taxon>
    </lineage>
</organism>
<dbReference type="GO" id="GO:0005840">
    <property type="term" value="C:ribosome"/>
    <property type="evidence" value="ECO:0007669"/>
    <property type="project" value="UniProtKB-KW"/>
</dbReference>
<feature type="domain" description="Large ribosomal subunit protein bL25 beta" evidence="7">
    <location>
        <begin position="98"/>
        <end position="177"/>
    </location>
</feature>
<evidence type="ECO:0000256" key="1">
    <source>
        <dbReference type="ARBA" id="ARBA00022730"/>
    </source>
</evidence>
<reference evidence="8 9" key="1">
    <citation type="submission" date="2023-07" db="EMBL/GenBank/DDBJ databases">
        <title>Sequencing the genomes of 1000 actinobacteria strains.</title>
        <authorList>
            <person name="Klenk H.-P."/>
        </authorList>
    </citation>
    <scope>NUCLEOTIDE SEQUENCE [LARGE SCALE GENOMIC DNA]</scope>
    <source>
        <strain evidence="8 9">DSM 15539</strain>
    </source>
</reference>
<sequence>MVDTIQAQVRKAFGKGASRQLRRDNRTPAVLYGSDQAPLHIHFDAHEIFMHVRYNANALLKIDVAGATELALVKDIQRNPLSRIIEHIDFLRVKADQKVEVNIPVILEGEPVGNAVASVELMTIDVAVPANEIPEHIVVNVAGLEDGTTVRVADLQLPGDVEALSDSEEPVVVVAVPQLDVPEAEGEAAAE</sequence>